<reference evidence="1 2" key="1">
    <citation type="submission" date="2024-02" db="EMBL/GenBank/DDBJ databases">
        <authorList>
            <person name="Vignale AGUSTIN F."/>
            <person name="Sosa J E."/>
            <person name="Modenutti C."/>
        </authorList>
    </citation>
    <scope>NUCLEOTIDE SEQUENCE [LARGE SCALE GENOMIC DNA]</scope>
</reference>
<keyword evidence="2" id="KW-1185">Reference proteome</keyword>
<gene>
    <name evidence="1" type="ORF">ILEXP_LOCUS13933</name>
</gene>
<dbReference type="AlphaFoldDB" id="A0ABC8RPK4"/>
<evidence type="ECO:0000313" key="1">
    <source>
        <dbReference type="EMBL" id="CAK9146096.1"/>
    </source>
</evidence>
<dbReference type="EMBL" id="CAUOFW020001536">
    <property type="protein sequence ID" value="CAK9146096.1"/>
    <property type="molecule type" value="Genomic_DNA"/>
</dbReference>
<name>A0ABC8RPK4_9AQUA</name>
<sequence length="137" mass="14842">MSNGGEHVRRFANLGEELEGIDVVHGEERDEALLGSTTGRASEAREEEVWAPFLRSLDGQEAMGRLGKLGCIEGRVKEREMDSTNMEVLGEQPAYTKEAVARRPMLSANLVSLGELETPEYGVVGAGYCAAQEGLLC</sequence>
<comment type="caution">
    <text evidence="1">The sequence shown here is derived from an EMBL/GenBank/DDBJ whole genome shotgun (WGS) entry which is preliminary data.</text>
</comment>
<protein>
    <submittedName>
        <fullName evidence="1">Uncharacterized protein</fullName>
    </submittedName>
</protein>
<organism evidence="1 2">
    <name type="scientific">Ilex paraguariensis</name>
    <name type="common">yerba mate</name>
    <dbReference type="NCBI Taxonomy" id="185542"/>
    <lineage>
        <taxon>Eukaryota</taxon>
        <taxon>Viridiplantae</taxon>
        <taxon>Streptophyta</taxon>
        <taxon>Embryophyta</taxon>
        <taxon>Tracheophyta</taxon>
        <taxon>Spermatophyta</taxon>
        <taxon>Magnoliopsida</taxon>
        <taxon>eudicotyledons</taxon>
        <taxon>Gunneridae</taxon>
        <taxon>Pentapetalae</taxon>
        <taxon>asterids</taxon>
        <taxon>campanulids</taxon>
        <taxon>Aquifoliales</taxon>
        <taxon>Aquifoliaceae</taxon>
        <taxon>Ilex</taxon>
    </lineage>
</organism>
<evidence type="ECO:0000313" key="2">
    <source>
        <dbReference type="Proteomes" id="UP001642360"/>
    </source>
</evidence>
<accession>A0ABC8RPK4</accession>
<dbReference type="Proteomes" id="UP001642360">
    <property type="component" value="Unassembled WGS sequence"/>
</dbReference>
<proteinExistence type="predicted"/>